<dbReference type="Gene3D" id="3.60.21.10">
    <property type="match status" value="1"/>
</dbReference>
<dbReference type="NCBIfam" id="NF033681">
    <property type="entry name" value="ExeM_NucH_DNase"/>
    <property type="match status" value="1"/>
</dbReference>
<dbReference type="PANTHER" id="PTHR42834">
    <property type="entry name" value="ENDONUCLEASE/EXONUCLEASE/PHOSPHATASE FAMILY PROTEIN (AFU_ORTHOLOGUE AFUA_3G09210)"/>
    <property type="match status" value="1"/>
</dbReference>
<dbReference type="GO" id="GO:0016020">
    <property type="term" value="C:membrane"/>
    <property type="evidence" value="ECO:0007669"/>
    <property type="project" value="InterPro"/>
</dbReference>
<feature type="domain" description="LTD" evidence="4">
    <location>
        <begin position="1"/>
        <end position="106"/>
    </location>
</feature>
<evidence type="ECO:0000313" key="5">
    <source>
        <dbReference type="EMBL" id="SIS41710.1"/>
    </source>
</evidence>
<dbReference type="PRINTS" id="PR01607">
    <property type="entry name" value="APYRASEFAMLY"/>
</dbReference>
<dbReference type="Gene3D" id="3.90.930.1">
    <property type="match status" value="1"/>
</dbReference>
<keyword evidence="6" id="KW-1185">Reference proteome</keyword>
<dbReference type="SUPFAM" id="SSF55816">
    <property type="entry name" value="5'-nucleotidase (syn. UDP-sugar hydrolase), C-terminal domain"/>
    <property type="match status" value="1"/>
</dbReference>
<accession>A0A1N7IXA0</accession>
<dbReference type="InterPro" id="IPR055188">
    <property type="entry name" value="Choice_anch_I"/>
</dbReference>
<dbReference type="Gene3D" id="3.90.780.10">
    <property type="entry name" value="5'-Nucleotidase, C-terminal domain"/>
    <property type="match status" value="1"/>
</dbReference>
<dbReference type="PANTHER" id="PTHR42834:SF1">
    <property type="entry name" value="ENDONUCLEASE_EXONUCLEASE_PHOSPHATASE FAMILY PROTEIN (AFU_ORTHOLOGUE AFUA_3G09210)"/>
    <property type="match status" value="1"/>
</dbReference>
<dbReference type="InterPro" id="IPR036691">
    <property type="entry name" value="Endo/exonu/phosph_ase_sf"/>
</dbReference>
<dbReference type="InterPro" id="IPR001322">
    <property type="entry name" value="Lamin_tail_dom"/>
</dbReference>
<name>A0A1N7IXA0_9RHOB</name>
<dbReference type="InterPro" id="IPR038081">
    <property type="entry name" value="CalX-like_sf"/>
</dbReference>
<dbReference type="Gene3D" id="2.60.40.2030">
    <property type="match status" value="1"/>
</dbReference>
<dbReference type="SMART" id="SM00237">
    <property type="entry name" value="Calx_beta"/>
    <property type="match status" value="1"/>
</dbReference>
<dbReference type="SUPFAM" id="SSF51120">
    <property type="entry name" value="beta-Roll"/>
    <property type="match status" value="1"/>
</dbReference>
<dbReference type="InterPro" id="IPR003644">
    <property type="entry name" value="Calx_beta"/>
</dbReference>
<evidence type="ECO:0000313" key="6">
    <source>
        <dbReference type="Proteomes" id="UP000186221"/>
    </source>
</evidence>
<dbReference type="PROSITE" id="PS51841">
    <property type="entry name" value="LTD"/>
    <property type="match status" value="1"/>
</dbReference>
<dbReference type="InterPro" id="IPR011049">
    <property type="entry name" value="Serralysin-like_metalloprot_C"/>
</dbReference>
<dbReference type="Proteomes" id="UP000186221">
    <property type="component" value="Unassembled WGS sequence"/>
</dbReference>
<proteinExistence type="predicted"/>
<keyword evidence="2" id="KW-0677">Repeat</keyword>
<dbReference type="STRING" id="453582.SAMN05421580_10192"/>
<dbReference type="InterPro" id="IPR006179">
    <property type="entry name" value="5_nucleotidase/apyrase"/>
</dbReference>
<evidence type="ECO:0000256" key="1">
    <source>
        <dbReference type="ARBA" id="ARBA00022729"/>
    </source>
</evidence>
<dbReference type="SUPFAM" id="SSF75011">
    <property type="entry name" value="3-carboxy-cis,cis-mucoante lactonizing enzyme"/>
    <property type="match status" value="1"/>
</dbReference>
<dbReference type="CDD" id="cd04486">
    <property type="entry name" value="YhcR_OBF_like"/>
    <property type="match status" value="1"/>
</dbReference>
<dbReference type="SUPFAM" id="SSF56219">
    <property type="entry name" value="DNase I-like"/>
    <property type="match status" value="1"/>
</dbReference>
<dbReference type="OrthoDB" id="733404at2"/>
<gene>
    <name evidence="5" type="ORF">SAMN05421580_10192</name>
</gene>
<evidence type="ECO:0000256" key="2">
    <source>
        <dbReference type="ARBA" id="ARBA00022737"/>
    </source>
</evidence>
<reference evidence="6" key="1">
    <citation type="submission" date="2017-01" db="EMBL/GenBank/DDBJ databases">
        <authorList>
            <person name="Varghese N."/>
            <person name="Submissions S."/>
        </authorList>
    </citation>
    <scope>NUCLEOTIDE SEQUENCE [LARGE SCALE GENOMIC DNA]</scope>
    <source>
        <strain evidence="6">DSM 19945</strain>
    </source>
</reference>
<keyword evidence="1" id="KW-0732">Signal</keyword>
<dbReference type="EMBL" id="FTOG01000001">
    <property type="protein sequence ID" value="SIS41710.1"/>
    <property type="molecule type" value="Genomic_DNA"/>
</dbReference>
<dbReference type="InterPro" id="IPR008334">
    <property type="entry name" value="5'-Nucleotdase_C"/>
</dbReference>
<organism evidence="5 6">
    <name type="scientific">Rhodobacter aestuarii</name>
    <dbReference type="NCBI Taxonomy" id="453582"/>
    <lineage>
        <taxon>Bacteria</taxon>
        <taxon>Pseudomonadati</taxon>
        <taxon>Pseudomonadota</taxon>
        <taxon>Alphaproteobacteria</taxon>
        <taxon>Rhodobacterales</taxon>
        <taxon>Rhodobacter group</taxon>
        <taxon>Rhodobacter</taxon>
    </lineage>
</organism>
<sequence length="2640" mass="273566">MVRSVTQVFINEIHYDNLAGDENEFVEIVGPAGADLSGWSLVLYNGNNASSGAAYVTIALSGSLADEGAGYGTRSFAASGLQNGPRDAIALVNALGEVVQFLSYEGEMTAADGPAAGLNSSDIGVAETGNTPVGQSLQLTGTGAVYEDFSWTAPAVNSAGTINAGQSFVGGAVTPVFSIADAQVTEGDAGTVEMVFTVTRSDATGSATVDWASADGTALAGEDYVAAAGTISFADGEAEQQLRVTVTGDTVREAHETLTVTLSNPSAGSGISVATATGTILNDEITLISEIQGTPTTQGTNLVSGNDNGDASPLLGQTVTVEAIVVGDFQNGDADTARNLGGFYLQEEDTDADGNALSSEGIFVYDGSFGTDVQIGDKVRVTGVVGEYFGQSQIGSVSSVQVLSSGNTLPTAAVITLGGDVSLAQDGGYQADLEAYEGMRVTVANTLTITEQYNLDRFNEMTLFDANGFEQTGPGGTTLVGARPFQYTQFNDPDAAGYDAYLAAVAARQIVYDDGLNAQNQAIDLLDGLQGYSAATAPSMGDTITDLSGVLDYQWAGNSASSATWRIRSTEDGENTFEDTNARPDAVASVAGDIKVASFNVLNFFTSIDGSGVEGVGETLDQQARGADSTEEYDRQLQKLVSAISGLGVDIIGLLELENDFFDGGLAPADGMAQGDRGIAIAALVAALNAAEGSEVWGWVDPGQEFAGDDAIAAGMIYRTDKVMLAAGTTTAILTDAEVDPGLIGQSTVGGIFNGDSTSRAPIAATFATLEGDAEMTVVVNHFKSKGGTGMGADADAGDGAGAFNNQRLLAAQALDAWLDTNPTGSATENLLLLGDFNAYASEDPIAYLTGYAGFVNVVAEFVEAGYSYLFDAMLGTLDYALASVSLFNAIVGAAEWNINADEADALDYNLDYGRDGSYFDGTDPYRASDHDPLILGIALPESPLEVTTYAGPSYTGEIAATGALNATHLASLTLNGAEIAAFTANTLIVSSGNGLQLVDITDIADPATPAPVMSIDLVTDFGLTSNDVSSVAAHGSLIAVAVISADPTAPGQVAILNIETNALGIYTTGSHPDAVTFSPDGTKVLVANEGEPVDIDTFNPKGGVTVIDISAGADAGVATQVDFTAFDGQEDALREAGVRIFEGQSVSDDVEPEYIAVSKDGLTAMVTLQEANAIAVLDLTTNTFTQIIPLGGKDFSGLLADFSDKDGGINLTTGNPVIGQFMPDAIASYLGLDGKTYYVIANEGDDRDDFVSVDSARLKDLDLDDATYPDEAALLADEALGRLNVSSSGLLNGDTDGDGDIDQILTYGARSFSILDETGAMIFDSGDAIERIIAEQFPGLWDDGRSDNKGAEPEGVTIGVIGTQTYAFVGLERANTTLIFDVTDPADVSFVTAAGTVGDTSPEGTLFIPAVESPTGTALYVASNEGSGTIGIYQIEENTAQTATLHVSEVWVGQEGEDLTADWFEIVNTSDIAYDAATMGSLYYDDDSADPAAADMVEGLSTLAPGEKAIVVIGTEADAFHFAQVWGNSIDLSAVQIVWTDGAGLGQNGDTVTLWMGNPQQSGTLIESVVVPGPVVSGASYDVLLGAESTVGNASGAVATDRTAGTDGTEPAVGSPGHIVGEAAPPAQNFTLELLHFSDQEASTSALADAPRLSAVLNALKAQDLGNDGVADNTLVLSSGDAYLGSPFYTASANVFGSNGIADILIQNELGVQAMSLGNHEFDFGTANLAGLISGSASGSDLDGNDFTGAAYPYLSTNLDFSTDANLAPLEVTGGQAPQAGTVTSSVVLTVDSAQTGTTELIGVVGATTPTLGRISSPGGVGISPDSFDNQPTPAQLDALAAEIQAEVDTLLAANPSMNKVILLAHMQMIGIEEALATRLSGVDVIVAGGSNTRLFDDDDRMRDGDTDQGQYPFFTTDADGNPIAVVNTDGSYKYVGRLVVDFDENGHIITDSYDETVSGAYATDAQGVTDLGAETLVDPEVQQIVDLIEAEIVSTQSNIFGYSNVFLNGNRTGADTATDTDGVRSQETNLGDLTAKANLAYAQGFDDTVMVSIKNGGGIRASIGEVVVPPGGTEAERYANAEMVDSAGNVIKPAGAISQTDIAATLAFNNGLSLVTLSASELVAVLEHAAANAGGGGFGQFAGVSFSFDPSLEAGARITQADIVDENGASLIALVRNGVMVADPALTVRAVALNFMVEGGDGYPLNALADAQRVNLYDLDGDTIADGTRDGAATFADTGTEQDAFAEYLAAHHGTAETAYDVADVGRNSDLGITNLAYARQDVRFDTADRDWAQITRTYDGNDVLREEVRDYDNGDLSTRIFDETGTLSVTRRVYNDPASPLASSVNTYNAEGERDSRTISYESGVEVVTTYVDGVRVAQTNTDTLNTQSYDRVETTYDAEGRVAWQLAVYDNGVEVETQYIDGVRASRTTTDTLNTQSYDRIEISYDDEGRIASQVTIYDTGVEVEALYVDGVISTKSTVDVLDTQSYARINYSYDTMGTPTQTRILYDDGRVTEKVFIDGQLDQTQTIATNGSMTVRGSALDNVITGDVGNDTLSGGAGADSFVFSGSFGHDRINDFNAGEGDLLDMSGLGIGSLAALQAAATLNELGAHLEIDFGADTILMRNFGLADLDDTVFV</sequence>
<dbReference type="InterPro" id="IPR029052">
    <property type="entry name" value="Metallo-depent_PP-like"/>
</dbReference>
<dbReference type="Pfam" id="PF03160">
    <property type="entry name" value="Calx-beta"/>
    <property type="match status" value="1"/>
</dbReference>
<dbReference type="SUPFAM" id="SSF56300">
    <property type="entry name" value="Metallo-dependent phosphatases"/>
    <property type="match status" value="1"/>
</dbReference>
<dbReference type="NCBIfam" id="NF038117">
    <property type="entry name" value="choice_anch_I"/>
    <property type="match status" value="1"/>
</dbReference>
<dbReference type="Gene3D" id="3.60.10.10">
    <property type="entry name" value="Endonuclease/exonuclease/phosphatase"/>
    <property type="match status" value="1"/>
</dbReference>
<dbReference type="Pfam" id="PF22494">
    <property type="entry name" value="choice_anch_I"/>
    <property type="match status" value="1"/>
</dbReference>
<dbReference type="InterPro" id="IPR047971">
    <property type="entry name" value="ExeM-like"/>
</dbReference>
<dbReference type="GO" id="GO:0007154">
    <property type="term" value="P:cell communication"/>
    <property type="evidence" value="ECO:0007669"/>
    <property type="project" value="InterPro"/>
</dbReference>
<dbReference type="Pfam" id="PF02872">
    <property type="entry name" value="5_nucleotid_C"/>
    <property type="match status" value="1"/>
</dbReference>
<dbReference type="RefSeq" id="WP_076483076.1">
    <property type="nucleotide sequence ID" value="NZ_FTOG01000001.1"/>
</dbReference>
<dbReference type="GO" id="GO:0009166">
    <property type="term" value="P:nucleotide catabolic process"/>
    <property type="evidence" value="ECO:0007669"/>
    <property type="project" value="InterPro"/>
</dbReference>
<protein>
    <submittedName>
        <fullName evidence="5">Predicted extracellular nuclease</fullName>
    </submittedName>
</protein>
<evidence type="ECO:0000256" key="3">
    <source>
        <dbReference type="ARBA" id="ARBA00022837"/>
    </source>
</evidence>
<dbReference type="InterPro" id="IPR036907">
    <property type="entry name" value="5'-Nucleotdase_C_sf"/>
</dbReference>
<dbReference type="GO" id="GO:0016787">
    <property type="term" value="F:hydrolase activity"/>
    <property type="evidence" value="ECO:0007669"/>
    <property type="project" value="InterPro"/>
</dbReference>
<keyword evidence="3" id="KW-0106">Calcium</keyword>
<dbReference type="SUPFAM" id="SSF141072">
    <property type="entry name" value="CalX-like"/>
    <property type="match status" value="1"/>
</dbReference>
<evidence type="ECO:0000259" key="4">
    <source>
        <dbReference type="PROSITE" id="PS51841"/>
    </source>
</evidence>